<evidence type="ECO:0000256" key="4">
    <source>
        <dbReference type="ARBA" id="ARBA00021752"/>
    </source>
</evidence>
<keyword evidence="9" id="KW-0966">Cell projection</keyword>
<dbReference type="Pfam" id="PF00612">
    <property type="entry name" value="IQ"/>
    <property type="match status" value="1"/>
</dbReference>
<evidence type="ECO:0000256" key="2">
    <source>
        <dbReference type="ARBA" id="ARBA00004611"/>
    </source>
</evidence>
<comment type="similarity">
    <text evidence="3">Belongs to the DRC10 family.</text>
</comment>
<keyword evidence="12" id="KW-0175">Coiled coil</keyword>
<feature type="region of interest" description="Disordered" evidence="13">
    <location>
        <begin position="419"/>
        <end position="458"/>
    </location>
</feature>
<evidence type="ECO:0000256" key="1">
    <source>
        <dbReference type="ARBA" id="ARBA00003029"/>
    </source>
</evidence>
<evidence type="ECO:0000256" key="6">
    <source>
        <dbReference type="ARBA" id="ARBA00022846"/>
    </source>
</evidence>
<evidence type="ECO:0000256" key="10">
    <source>
        <dbReference type="ARBA" id="ARBA00032180"/>
    </source>
</evidence>
<comment type="caution">
    <text evidence="14">The sequence shown here is derived from an EMBL/GenBank/DDBJ whole genome shotgun (WGS) entry which is preliminary data.</text>
</comment>
<comment type="function">
    <text evidence="1">Component of the nexin-dynein regulatory complex (N-DRC), a key regulator of ciliary/flagellar motility which maintains the alignment and integrity of the distal axoneme and regulates microtubule sliding in motile axonemes.</text>
</comment>
<feature type="coiled-coil region" evidence="12">
    <location>
        <begin position="99"/>
        <end position="126"/>
    </location>
</feature>
<feature type="compositionally biased region" description="Basic and acidic residues" evidence="13">
    <location>
        <begin position="428"/>
        <end position="445"/>
    </location>
</feature>
<keyword evidence="15" id="KW-1185">Reference proteome</keyword>
<feature type="coiled-coil region" evidence="12">
    <location>
        <begin position="281"/>
        <end position="379"/>
    </location>
</feature>
<protein>
    <recommendedName>
        <fullName evidence="4">Dynein regulatory complex protein 10</fullName>
    </recommendedName>
    <alternativeName>
        <fullName evidence="10">IQ domain-containing protein D</fullName>
    </alternativeName>
</protein>
<evidence type="ECO:0000313" key="14">
    <source>
        <dbReference type="EMBL" id="GAB1290101.1"/>
    </source>
</evidence>
<dbReference type="InterPro" id="IPR042815">
    <property type="entry name" value="DRC10"/>
</dbReference>
<evidence type="ECO:0000256" key="7">
    <source>
        <dbReference type="ARBA" id="ARBA00023069"/>
    </source>
</evidence>
<evidence type="ECO:0000256" key="11">
    <source>
        <dbReference type="ARBA" id="ARBA00046836"/>
    </source>
</evidence>
<comment type="subunit">
    <text evidence="11">Component of the nexin-dynein regulatory complex (N-DRC). Interacts with CFAP52.</text>
</comment>
<accession>A0ABQ0ETH3</accession>
<keyword evidence="8" id="KW-0206">Cytoskeleton</keyword>
<organism evidence="14 15">
    <name type="scientific">Apodemus speciosus</name>
    <name type="common">Large Japanese field mouse</name>
    <dbReference type="NCBI Taxonomy" id="105296"/>
    <lineage>
        <taxon>Eukaryota</taxon>
        <taxon>Metazoa</taxon>
        <taxon>Chordata</taxon>
        <taxon>Craniata</taxon>
        <taxon>Vertebrata</taxon>
        <taxon>Euteleostomi</taxon>
        <taxon>Mammalia</taxon>
        <taxon>Eutheria</taxon>
        <taxon>Euarchontoglires</taxon>
        <taxon>Glires</taxon>
        <taxon>Rodentia</taxon>
        <taxon>Myomorpha</taxon>
        <taxon>Muroidea</taxon>
        <taxon>Muridae</taxon>
        <taxon>Murinae</taxon>
        <taxon>Apodemus</taxon>
    </lineage>
</organism>
<evidence type="ECO:0000313" key="15">
    <source>
        <dbReference type="Proteomes" id="UP001623349"/>
    </source>
</evidence>
<dbReference type="PANTHER" id="PTHR31598:SF1">
    <property type="entry name" value="DYNEIN REGULATORY COMPLEX PROTEIN 10"/>
    <property type="match status" value="1"/>
</dbReference>
<keyword evidence="6" id="KW-0282">Flagellum</keyword>
<sequence>MALDHLSIPPSYPGLAIQRIPLRTGIVPAEPMKTLVPSKSKLSTIEAKRIMSVLDEAIYKVELITLMSYMESHPEALEGTLPEDFVSTMREHLDIGQTLVEMAGILQRKQKQLEEEEEAEESWNRERLLSLEVQRASLWPLAHQFRDSTKTVLRLLLNESQFSRLLQVQAPGRSPGAQCLLDGLVELRSFLFEKLLTSPMEVREKNQFIQDISRRSERNQEVIDGLQAELADVLKNKESEVEKENFVIQELKNHLHQVFKFSESSLLRTKQEAEKQQKVDYRASQARLAKTQQDILALRAQYHNLVMENREAEQALRKKKYKVETEIENWIQKYDMEMSEKQDEYEDLESIHKEEKLQLEELKERHAVLVEEFSQIRAESEINSKKRVEAEREMVRMVRAATLIQAVWKGYLVRSMLRSKKKKRGKGKGKDKGKGKEKSKEDKGKEKKPKAKAKGKKK</sequence>
<evidence type="ECO:0000256" key="8">
    <source>
        <dbReference type="ARBA" id="ARBA00023212"/>
    </source>
</evidence>
<feature type="compositionally biased region" description="Basic residues" evidence="13">
    <location>
        <begin position="446"/>
        <end position="458"/>
    </location>
</feature>
<evidence type="ECO:0000256" key="3">
    <source>
        <dbReference type="ARBA" id="ARBA00009071"/>
    </source>
</evidence>
<dbReference type="PANTHER" id="PTHR31598">
    <property type="entry name" value="IQ DOMAIN-CONTAINING PROTEIN D"/>
    <property type="match status" value="1"/>
</dbReference>
<dbReference type="Proteomes" id="UP001623349">
    <property type="component" value="Unassembled WGS sequence"/>
</dbReference>
<evidence type="ECO:0000256" key="9">
    <source>
        <dbReference type="ARBA" id="ARBA00023273"/>
    </source>
</evidence>
<evidence type="ECO:0000256" key="12">
    <source>
        <dbReference type="SAM" id="Coils"/>
    </source>
</evidence>
<reference evidence="14 15" key="1">
    <citation type="submission" date="2024-08" db="EMBL/GenBank/DDBJ databases">
        <title>The draft genome of Apodemus speciosus.</title>
        <authorList>
            <person name="Nabeshima K."/>
            <person name="Suzuki S."/>
            <person name="Onuma M."/>
        </authorList>
    </citation>
    <scope>NUCLEOTIDE SEQUENCE [LARGE SCALE GENOMIC DNA]</scope>
    <source>
        <strain evidence="14">IB14-021</strain>
    </source>
</reference>
<keyword evidence="7" id="KW-0969">Cilium</keyword>
<evidence type="ECO:0000256" key="13">
    <source>
        <dbReference type="SAM" id="MobiDB-lite"/>
    </source>
</evidence>
<evidence type="ECO:0000256" key="5">
    <source>
        <dbReference type="ARBA" id="ARBA00022490"/>
    </source>
</evidence>
<dbReference type="CDD" id="cd23767">
    <property type="entry name" value="IQCD"/>
    <property type="match status" value="1"/>
</dbReference>
<dbReference type="EMBL" id="BAAFST010000005">
    <property type="protein sequence ID" value="GAB1290101.1"/>
    <property type="molecule type" value="Genomic_DNA"/>
</dbReference>
<dbReference type="PROSITE" id="PS50096">
    <property type="entry name" value="IQ"/>
    <property type="match status" value="1"/>
</dbReference>
<feature type="coiled-coil region" evidence="12">
    <location>
        <begin position="223"/>
        <end position="254"/>
    </location>
</feature>
<gene>
    <name evidence="14" type="ORF">APTSU1_000533100</name>
</gene>
<proteinExistence type="inferred from homology"/>
<keyword evidence="5" id="KW-0963">Cytoplasm</keyword>
<comment type="subcellular location">
    <subcellularLocation>
        <location evidence="2">Cytoplasm</location>
        <location evidence="2">Cytoskeleton</location>
        <location evidence="2">Flagellum axoneme</location>
    </subcellularLocation>
</comment>
<dbReference type="Gene3D" id="1.20.5.190">
    <property type="match status" value="1"/>
</dbReference>
<dbReference type="InterPro" id="IPR000048">
    <property type="entry name" value="IQ_motif_EF-hand-BS"/>
</dbReference>
<name>A0ABQ0ETH3_APOSI</name>
<dbReference type="SMART" id="SM00015">
    <property type="entry name" value="IQ"/>
    <property type="match status" value="1"/>
</dbReference>